<dbReference type="AlphaFoldDB" id="A0AA35UCB0"/>
<evidence type="ECO:0000313" key="1">
    <source>
        <dbReference type="EMBL" id="CAI8829719.1"/>
    </source>
</evidence>
<accession>A0AA35UCB0</accession>
<organism evidence="1 2">
    <name type="scientific">Methylococcus capsulatus</name>
    <dbReference type="NCBI Taxonomy" id="414"/>
    <lineage>
        <taxon>Bacteria</taxon>
        <taxon>Pseudomonadati</taxon>
        <taxon>Pseudomonadota</taxon>
        <taxon>Gammaproteobacteria</taxon>
        <taxon>Methylococcales</taxon>
        <taxon>Methylococcaceae</taxon>
        <taxon>Methylococcus</taxon>
    </lineage>
</organism>
<name>A0AA35UCB0_METCP</name>
<evidence type="ECO:0000313" key="2">
    <source>
        <dbReference type="Proteomes" id="UP001158598"/>
    </source>
</evidence>
<dbReference type="Proteomes" id="UP001158598">
    <property type="component" value="Chromosome"/>
</dbReference>
<reference evidence="1" key="1">
    <citation type="submission" date="2023-03" db="EMBL/GenBank/DDBJ databases">
        <authorList>
            <person name="Pearce D."/>
        </authorList>
    </citation>
    <scope>NUCLEOTIDE SEQUENCE</scope>
    <source>
        <strain evidence="1">Mc</strain>
    </source>
</reference>
<proteinExistence type="predicted"/>
<sequence>MTTPTASRLHKAMTFLILWGSGWKRRKLRSATSYRIEWQDPASGTWYGDRTALRLLKVQALALYDRPESVRGEYGRRF</sequence>
<dbReference type="EMBL" id="OX458332">
    <property type="protein sequence ID" value="CAI8829719.1"/>
    <property type="molecule type" value="Genomic_DNA"/>
</dbReference>
<gene>
    <name evidence="1" type="ORF">MCNOR_2106</name>
</gene>
<protein>
    <submittedName>
        <fullName evidence="1">Uncharacterized protein</fullName>
    </submittedName>
</protein>
<dbReference type="RefSeq" id="WP_017366152.1">
    <property type="nucleotide sequence ID" value="NZ_CP079096.1"/>
</dbReference>